<evidence type="ECO:0000313" key="2">
    <source>
        <dbReference type="Proteomes" id="UP001057279"/>
    </source>
</evidence>
<organism evidence="1 2">
    <name type="scientific">Ovis ammon polii x Ovis aries</name>
    <dbReference type="NCBI Taxonomy" id="2918886"/>
    <lineage>
        <taxon>Eukaryota</taxon>
        <taxon>Metazoa</taxon>
        <taxon>Chordata</taxon>
        <taxon>Craniata</taxon>
        <taxon>Vertebrata</taxon>
        <taxon>Euteleostomi</taxon>
        <taxon>Mammalia</taxon>
        <taxon>Eutheria</taxon>
        <taxon>Laurasiatheria</taxon>
        <taxon>Artiodactyla</taxon>
        <taxon>Ruminantia</taxon>
        <taxon>Pecora</taxon>
        <taxon>Bovidae</taxon>
        <taxon>Caprinae</taxon>
        <taxon>Ovis</taxon>
    </lineage>
</organism>
<comment type="caution">
    <text evidence="1">The sequence shown here is derived from an EMBL/GenBank/DDBJ whole genome shotgun (WGS) entry which is preliminary data.</text>
</comment>
<gene>
    <name evidence="1" type="ORF">MJG53_002460</name>
</gene>
<protein>
    <submittedName>
        <fullName evidence="1">Uncharacterized protein</fullName>
    </submittedName>
</protein>
<sequence>MADNQRSWWQQWTDTTYIKPLNRLVGGPCLAVLPKLGIPGRAAQEPYRREEQVLINRRDITSRKDAWDMQEFITRMYVKQLLRHPASKVLLAVLLVVNAITIALRTNSMLGQKHYELFSTIDDIVLTTLICELLLGWLNGFWIFWKDGWNILNFLIIFILLLGFFVNELSAVAITYTLRALCLLHVCMAVEPLARIIRVILQSVPDMANIMVLILFFMLVFSVFGVTLFGVFVPMHFQNMQVALYTLFICITQDGWVDIYSDFQMETGAYGVEIGGAIYFAIFITIGAFIGINLLVVVVTTNLEQMMKAEQGQQHQIAFSEVDDRKGNGNNKLPLVHCAVARSEMSGVPQEPFMGGSLANLSERTCDNFCLVLEAIQENLMQYKEIRAELNTIVDEVRSIRFNQEQEEELMQRHLSWNMSLESRSSVDIRIMTTRGSITTSSMNDSAALGTTEYSSTTSAPANSGRDDGPAVSSNASPTIGRTAMSESQQHATPAALLTSSPTGSSAGSAEQTSPTHETQEEKLSMVISTTSEGTTLPNSVMTSTLKAQGGTSRSTASSSMATTANPSEQNQSPPAAAPFTSSSAANGLGSSVSADSSKLATITTPTALNTSGIDITSSGSITTTVSEMSATTSRATLDKTTDAIESLPVTTRAFTHTISLTMTTLETTVPGTNIPGAQEGVTTAAPSTLTTSSTISTKSERHHNTVTQTPSSPTESAPSAGTATTPSPETTAAGSTTLTPISPGTTKSSTRTGVSQVSPKHPRSPGAEICALDEHLADSGGCMCNNSYYAHSELSGALVALRCQPQEIEVVLSSCFLKTRHWILGEGTFSGCSSVSKSEEGRRAQAFTVEKKEGSCGLHLSVNKSHALYSLEVQLLKSHPDAANKTDVMMLSLSCTYALVVNVTHPYPVVSFTYITIHILGTGDTIVILGIYTDPQCSSPLENRPAPLHKPLYVVLRATSSDPNRFALVVNEVFASTNISRTGAVKATHYFVKDSCPVSKRLLEGPRANGASLEVKLAFNPFHLLPSDALYLHSRVTLCDKQAGRPCPPTCRKNSPRGRSRAWEISAREGRESGTGWLVFGPIRLSESSASSPRSLAGSWMAIFLLTVIGWMLG</sequence>
<keyword evidence="2" id="KW-1185">Reference proteome</keyword>
<name>A0ACB9VEG0_9CETA</name>
<proteinExistence type="predicted"/>
<accession>A0ACB9VEG0</accession>
<reference evidence="1" key="1">
    <citation type="submission" date="2022-03" db="EMBL/GenBank/DDBJ databases">
        <title>Genomic analyses of argali, domestic sheep and their hybrids provide insights into chromosomal evolution, heterosis and genetic basis of agronomic traits.</title>
        <authorList>
            <person name="Li M."/>
        </authorList>
    </citation>
    <scope>NUCLEOTIDE SEQUENCE</scope>
    <source>
        <strain evidence="1">F1 hybrid</strain>
    </source>
</reference>
<dbReference type="Proteomes" id="UP001057279">
    <property type="component" value="Linkage Group LG02"/>
</dbReference>
<dbReference type="EMBL" id="CM043027">
    <property type="protein sequence ID" value="KAI4588052.1"/>
    <property type="molecule type" value="Genomic_DNA"/>
</dbReference>
<evidence type="ECO:0000313" key="1">
    <source>
        <dbReference type="EMBL" id="KAI4588052.1"/>
    </source>
</evidence>